<evidence type="ECO:0000313" key="2">
    <source>
        <dbReference type="EMBL" id="PLW25717.1"/>
    </source>
</evidence>
<evidence type="ECO:0000313" key="3">
    <source>
        <dbReference type="Proteomes" id="UP000235388"/>
    </source>
</evidence>
<dbReference type="Proteomes" id="UP000235388">
    <property type="component" value="Unassembled WGS sequence"/>
</dbReference>
<reference evidence="1 3" key="1">
    <citation type="submission" date="2017-11" db="EMBL/GenBank/DDBJ databases">
        <title>De novo assembly and phasing of dikaryotic genomes from two isolates of Puccinia coronata f. sp. avenae, the causal agent of oat crown rust.</title>
        <authorList>
            <person name="Miller M.E."/>
            <person name="Zhang Y."/>
            <person name="Omidvar V."/>
            <person name="Sperschneider J."/>
            <person name="Schwessinger B."/>
            <person name="Raley C."/>
            <person name="Palmer J.M."/>
            <person name="Garnica D."/>
            <person name="Upadhyaya N."/>
            <person name="Rathjen J."/>
            <person name="Taylor J.M."/>
            <person name="Park R.F."/>
            <person name="Dodds P.N."/>
            <person name="Hirsch C.D."/>
            <person name="Kianian S.F."/>
            <person name="Figueroa M."/>
        </authorList>
    </citation>
    <scope>NUCLEOTIDE SEQUENCE [LARGE SCALE GENOMIC DNA]</scope>
    <source>
        <strain evidence="1">12NC29</strain>
    </source>
</reference>
<protein>
    <submittedName>
        <fullName evidence="1">Uncharacterized protein</fullName>
    </submittedName>
</protein>
<proteinExistence type="predicted"/>
<accession>A0A2N5RXB0</accession>
<dbReference type="EMBL" id="PGCJ01000592">
    <property type="protein sequence ID" value="PLW25717.1"/>
    <property type="molecule type" value="Genomic_DNA"/>
</dbReference>
<dbReference type="EMBL" id="PGCJ01001412">
    <property type="protein sequence ID" value="PLW05628.1"/>
    <property type="molecule type" value="Genomic_DNA"/>
</dbReference>
<keyword evidence="3" id="KW-1185">Reference proteome</keyword>
<evidence type="ECO:0000313" key="1">
    <source>
        <dbReference type="EMBL" id="PLW05628.1"/>
    </source>
</evidence>
<gene>
    <name evidence="2" type="ORF">PCANC_25925</name>
    <name evidence="1" type="ORF">PCANC_27864</name>
</gene>
<name>A0A2N5RXB0_9BASI</name>
<organism evidence="1 3">
    <name type="scientific">Puccinia coronata f. sp. avenae</name>
    <dbReference type="NCBI Taxonomy" id="200324"/>
    <lineage>
        <taxon>Eukaryota</taxon>
        <taxon>Fungi</taxon>
        <taxon>Dikarya</taxon>
        <taxon>Basidiomycota</taxon>
        <taxon>Pucciniomycotina</taxon>
        <taxon>Pucciniomycetes</taxon>
        <taxon>Pucciniales</taxon>
        <taxon>Pucciniaceae</taxon>
        <taxon>Puccinia</taxon>
    </lineage>
</organism>
<comment type="caution">
    <text evidence="1">The sequence shown here is derived from an EMBL/GenBank/DDBJ whole genome shotgun (WGS) entry which is preliminary data.</text>
</comment>
<dbReference type="AlphaFoldDB" id="A0A2N5RXB0"/>
<sequence>MFSTAAACFSYRDPTSCRTVMSDKRPGRRSKVSSDLPVRFVTGGSEDFLRHPFRMASPFLSGSRSMTII</sequence>